<protein>
    <recommendedName>
        <fullName evidence="1">Peptidase C14 caspase domain-containing protein</fullName>
    </recommendedName>
</protein>
<evidence type="ECO:0000313" key="2">
    <source>
        <dbReference type="EMBL" id="QHU16940.1"/>
    </source>
</evidence>
<dbReference type="PANTHER" id="PTHR48104:SF30">
    <property type="entry name" value="METACASPASE-1"/>
    <property type="match status" value="1"/>
</dbReference>
<proteinExistence type="predicted"/>
<dbReference type="Gene3D" id="3.40.50.12660">
    <property type="match status" value="1"/>
</dbReference>
<name>A0A6C0KJT6_9ZZZZ</name>
<dbReference type="GO" id="GO:0006508">
    <property type="term" value="P:proteolysis"/>
    <property type="evidence" value="ECO:0007669"/>
    <property type="project" value="InterPro"/>
</dbReference>
<organism evidence="2">
    <name type="scientific">viral metagenome</name>
    <dbReference type="NCBI Taxonomy" id="1070528"/>
    <lineage>
        <taxon>unclassified sequences</taxon>
        <taxon>metagenomes</taxon>
        <taxon>organismal metagenomes</taxon>
    </lineage>
</organism>
<dbReference type="GO" id="GO:0005737">
    <property type="term" value="C:cytoplasm"/>
    <property type="evidence" value="ECO:0007669"/>
    <property type="project" value="TreeGrafter"/>
</dbReference>
<dbReference type="Pfam" id="PF00656">
    <property type="entry name" value="Peptidase_C14"/>
    <property type="match status" value="1"/>
</dbReference>
<dbReference type="InterPro" id="IPR011600">
    <property type="entry name" value="Pept_C14_caspase"/>
</dbReference>
<dbReference type="EMBL" id="MN740893">
    <property type="protein sequence ID" value="QHU16940.1"/>
    <property type="molecule type" value="Genomic_DNA"/>
</dbReference>
<dbReference type="PANTHER" id="PTHR48104">
    <property type="entry name" value="METACASPASE-4"/>
    <property type="match status" value="1"/>
</dbReference>
<dbReference type="AlphaFoldDB" id="A0A6C0KJT6"/>
<evidence type="ECO:0000259" key="1">
    <source>
        <dbReference type="Pfam" id="PF00656"/>
    </source>
</evidence>
<dbReference type="GO" id="GO:0004197">
    <property type="term" value="F:cysteine-type endopeptidase activity"/>
    <property type="evidence" value="ECO:0007669"/>
    <property type="project" value="InterPro"/>
</dbReference>
<dbReference type="InterPro" id="IPR029030">
    <property type="entry name" value="Caspase-like_dom_sf"/>
</dbReference>
<reference evidence="2" key="1">
    <citation type="journal article" date="2020" name="Nature">
        <title>Giant virus diversity and host interactions through global metagenomics.</title>
        <authorList>
            <person name="Schulz F."/>
            <person name="Roux S."/>
            <person name="Paez-Espino D."/>
            <person name="Jungbluth S."/>
            <person name="Walsh D.A."/>
            <person name="Denef V.J."/>
            <person name="McMahon K.D."/>
            <person name="Konstantinidis K.T."/>
            <person name="Eloe-Fadrosh E.A."/>
            <person name="Kyrpides N.C."/>
            <person name="Woyke T."/>
        </authorList>
    </citation>
    <scope>NUCLEOTIDE SEQUENCE</scope>
    <source>
        <strain evidence="2">GVMAG-S-3300012000-53</strain>
    </source>
</reference>
<sequence>MKKALLIGINYTSTPDVQLNGCIDDVVNIRNTLIDAYDYETANITLLRDDELRAAYQPTRDNIINNLKSLAAQSGNLSEIWVHYSGHGSQVRDTNGDEAGGYDSMLIPCDFQRRGVILDDELLTIIQTIKCKAILMFDSCNSGTVCDLPWSFEYKNPATYLKTKNNNVVIQNPNIYMLSGCKDNQTSADAYNNDSQQYVGAFTNALIAALRMNRHNVPFLILYRDVCNYLSTNKFTQIPIMSCSTQTPNHTFTRATQLSVANDVNKMVLMSANKSIRATMKMVM</sequence>
<feature type="domain" description="Peptidase C14 caspase" evidence="1">
    <location>
        <begin position="2"/>
        <end position="247"/>
    </location>
</feature>
<dbReference type="SUPFAM" id="SSF52129">
    <property type="entry name" value="Caspase-like"/>
    <property type="match status" value="1"/>
</dbReference>
<dbReference type="InterPro" id="IPR050452">
    <property type="entry name" value="Metacaspase"/>
</dbReference>
<accession>A0A6C0KJT6</accession>